<sequence length="179" mass="19823">MAENVPFSFTGIKTSDNHFGCLRVINEDRVAAHTGFGTHSHRVNRSSTFPSPYSLSFADTLPFVFSKHSKGNTEILSRGHIQPTSAGTGISHSETPTAPNPFIPSKYGLYPSLPVSRSRYLTRFFSDKERTDNLRWVRVVASVSAEGVKKDLRGSTFISQGLRTHRFQAMLKSTARTSS</sequence>
<dbReference type="PANTHER" id="PTHR43212">
    <property type="entry name" value="QUERCETIN 2,3-DIOXYGENASE"/>
    <property type="match status" value="1"/>
</dbReference>
<dbReference type="Gene3D" id="2.60.120.10">
    <property type="entry name" value="Jelly Rolls"/>
    <property type="match status" value="1"/>
</dbReference>
<organism evidence="1 2">
    <name type="scientific">Tetrapyrgos nigripes</name>
    <dbReference type="NCBI Taxonomy" id="182062"/>
    <lineage>
        <taxon>Eukaryota</taxon>
        <taxon>Fungi</taxon>
        <taxon>Dikarya</taxon>
        <taxon>Basidiomycota</taxon>
        <taxon>Agaricomycotina</taxon>
        <taxon>Agaricomycetes</taxon>
        <taxon>Agaricomycetidae</taxon>
        <taxon>Agaricales</taxon>
        <taxon>Marasmiineae</taxon>
        <taxon>Marasmiaceae</taxon>
        <taxon>Tetrapyrgos</taxon>
    </lineage>
</organism>
<dbReference type="OrthoDB" id="10261807at2759"/>
<dbReference type="EMBL" id="JAACJM010000006">
    <property type="protein sequence ID" value="KAF5372149.1"/>
    <property type="molecule type" value="Genomic_DNA"/>
</dbReference>
<dbReference type="InterPro" id="IPR011051">
    <property type="entry name" value="RmlC_Cupin_sf"/>
</dbReference>
<gene>
    <name evidence="1" type="ORF">D9758_004951</name>
</gene>
<accession>A0A8H5GW97</accession>
<proteinExistence type="predicted"/>
<dbReference type="InterPro" id="IPR014710">
    <property type="entry name" value="RmlC-like_jellyroll"/>
</dbReference>
<dbReference type="PANTHER" id="PTHR43212:SF3">
    <property type="entry name" value="QUERCETIN 2,3-DIOXYGENASE"/>
    <property type="match status" value="1"/>
</dbReference>
<keyword evidence="2" id="KW-1185">Reference proteome</keyword>
<dbReference type="Proteomes" id="UP000559256">
    <property type="component" value="Unassembled WGS sequence"/>
</dbReference>
<dbReference type="AlphaFoldDB" id="A0A8H5GW97"/>
<reference evidence="1 2" key="1">
    <citation type="journal article" date="2020" name="ISME J.">
        <title>Uncovering the hidden diversity of litter-decomposition mechanisms in mushroom-forming fungi.</title>
        <authorList>
            <person name="Floudas D."/>
            <person name="Bentzer J."/>
            <person name="Ahren D."/>
            <person name="Johansson T."/>
            <person name="Persson P."/>
            <person name="Tunlid A."/>
        </authorList>
    </citation>
    <scope>NUCLEOTIDE SEQUENCE [LARGE SCALE GENOMIC DNA]</scope>
    <source>
        <strain evidence="1 2">CBS 291.85</strain>
    </source>
</reference>
<comment type="caution">
    <text evidence="1">The sequence shown here is derived from an EMBL/GenBank/DDBJ whole genome shotgun (WGS) entry which is preliminary data.</text>
</comment>
<name>A0A8H5GW97_9AGAR</name>
<dbReference type="SUPFAM" id="SSF51182">
    <property type="entry name" value="RmlC-like cupins"/>
    <property type="match status" value="1"/>
</dbReference>
<evidence type="ECO:0000313" key="1">
    <source>
        <dbReference type="EMBL" id="KAF5372149.1"/>
    </source>
</evidence>
<protein>
    <submittedName>
        <fullName evidence="1">Uncharacterized protein</fullName>
    </submittedName>
</protein>
<dbReference type="InterPro" id="IPR012093">
    <property type="entry name" value="Pirin"/>
</dbReference>
<evidence type="ECO:0000313" key="2">
    <source>
        <dbReference type="Proteomes" id="UP000559256"/>
    </source>
</evidence>